<feature type="transmembrane region" description="Helical" evidence="7">
    <location>
        <begin position="247"/>
        <end position="266"/>
    </location>
</feature>
<feature type="transmembrane region" description="Helical" evidence="7">
    <location>
        <begin position="334"/>
        <end position="356"/>
    </location>
</feature>
<name>A0A1F6SYH3_9PROT</name>
<dbReference type="Gene3D" id="1.20.1250.20">
    <property type="entry name" value="MFS general substrate transporter like domains"/>
    <property type="match status" value="1"/>
</dbReference>
<feature type="transmembrane region" description="Helical" evidence="7">
    <location>
        <begin position="131"/>
        <end position="150"/>
    </location>
</feature>
<dbReference type="EMBL" id="MFSR01000083">
    <property type="protein sequence ID" value="OGI37796.1"/>
    <property type="molecule type" value="Genomic_DNA"/>
</dbReference>
<dbReference type="InterPro" id="IPR020846">
    <property type="entry name" value="MFS_dom"/>
</dbReference>
<evidence type="ECO:0000256" key="7">
    <source>
        <dbReference type="SAM" id="Phobius"/>
    </source>
</evidence>
<dbReference type="Proteomes" id="UP000179334">
    <property type="component" value="Unassembled WGS sequence"/>
</dbReference>
<gene>
    <name evidence="9" type="ORF">A2V91_02895</name>
</gene>
<dbReference type="PRINTS" id="PR01035">
    <property type="entry name" value="TCRTETA"/>
</dbReference>
<protein>
    <submittedName>
        <fullName evidence="9">MFS transporter</fullName>
    </submittedName>
</protein>
<feature type="transmembrane region" description="Helical" evidence="7">
    <location>
        <begin position="9"/>
        <end position="31"/>
    </location>
</feature>
<dbReference type="PROSITE" id="PS50850">
    <property type="entry name" value="MFS"/>
    <property type="match status" value="1"/>
</dbReference>
<organism evidence="9 10">
    <name type="scientific">Candidatus Muproteobacteria bacterium RBG_16_64_10</name>
    <dbReference type="NCBI Taxonomy" id="1817757"/>
    <lineage>
        <taxon>Bacteria</taxon>
        <taxon>Pseudomonadati</taxon>
        <taxon>Pseudomonadota</taxon>
        <taxon>Candidatus Muproteobacteria</taxon>
    </lineage>
</organism>
<evidence type="ECO:0000313" key="9">
    <source>
        <dbReference type="EMBL" id="OGI37796.1"/>
    </source>
</evidence>
<evidence type="ECO:0000256" key="1">
    <source>
        <dbReference type="ARBA" id="ARBA00004651"/>
    </source>
</evidence>
<dbReference type="GO" id="GO:0022857">
    <property type="term" value="F:transmembrane transporter activity"/>
    <property type="evidence" value="ECO:0007669"/>
    <property type="project" value="InterPro"/>
</dbReference>
<dbReference type="InterPro" id="IPR036259">
    <property type="entry name" value="MFS_trans_sf"/>
</dbReference>
<evidence type="ECO:0000256" key="5">
    <source>
        <dbReference type="ARBA" id="ARBA00022989"/>
    </source>
</evidence>
<feature type="transmembrane region" description="Helical" evidence="7">
    <location>
        <begin position="43"/>
        <end position="63"/>
    </location>
</feature>
<dbReference type="Pfam" id="PF07690">
    <property type="entry name" value="MFS_1"/>
    <property type="match status" value="1"/>
</dbReference>
<evidence type="ECO:0000313" key="10">
    <source>
        <dbReference type="Proteomes" id="UP000179334"/>
    </source>
</evidence>
<dbReference type="AlphaFoldDB" id="A0A1F6SYH3"/>
<dbReference type="Pfam" id="PF21987">
    <property type="entry name" value="YajR_YAM"/>
    <property type="match status" value="1"/>
</dbReference>
<dbReference type="InterPro" id="IPR050171">
    <property type="entry name" value="MFS_Transporters"/>
</dbReference>
<feature type="transmembrane region" description="Helical" evidence="7">
    <location>
        <begin position="275"/>
        <end position="294"/>
    </location>
</feature>
<feature type="transmembrane region" description="Helical" evidence="7">
    <location>
        <begin position="75"/>
        <end position="93"/>
    </location>
</feature>
<dbReference type="PANTHER" id="PTHR23517:SF2">
    <property type="entry name" value="MULTIDRUG RESISTANCE PROTEIN MDTH"/>
    <property type="match status" value="1"/>
</dbReference>
<dbReference type="SUPFAM" id="SSF103473">
    <property type="entry name" value="MFS general substrate transporter"/>
    <property type="match status" value="1"/>
</dbReference>
<feature type="transmembrane region" description="Helical" evidence="7">
    <location>
        <begin position="362"/>
        <end position="382"/>
    </location>
</feature>
<feature type="transmembrane region" description="Helical" evidence="7">
    <location>
        <begin position="162"/>
        <end position="187"/>
    </location>
</feature>
<evidence type="ECO:0000256" key="4">
    <source>
        <dbReference type="ARBA" id="ARBA00022692"/>
    </source>
</evidence>
<feature type="transmembrane region" description="Helical" evidence="7">
    <location>
        <begin position="208"/>
        <end position="235"/>
    </location>
</feature>
<evidence type="ECO:0000259" key="8">
    <source>
        <dbReference type="PROSITE" id="PS50850"/>
    </source>
</evidence>
<feature type="transmembrane region" description="Helical" evidence="7">
    <location>
        <begin position="99"/>
        <end position="119"/>
    </location>
</feature>
<dbReference type="InterPro" id="IPR011701">
    <property type="entry name" value="MFS"/>
</dbReference>
<evidence type="ECO:0000256" key="6">
    <source>
        <dbReference type="ARBA" id="ARBA00023136"/>
    </source>
</evidence>
<evidence type="ECO:0000256" key="3">
    <source>
        <dbReference type="ARBA" id="ARBA00022475"/>
    </source>
</evidence>
<keyword evidence="5 7" id="KW-1133">Transmembrane helix</keyword>
<evidence type="ECO:0000256" key="2">
    <source>
        <dbReference type="ARBA" id="ARBA00022448"/>
    </source>
</evidence>
<dbReference type="InterPro" id="IPR001958">
    <property type="entry name" value="Tet-R_TetA/multi-R_MdtG-like"/>
</dbReference>
<dbReference type="PANTHER" id="PTHR23517">
    <property type="entry name" value="RESISTANCE PROTEIN MDTM, PUTATIVE-RELATED-RELATED"/>
    <property type="match status" value="1"/>
</dbReference>
<accession>A0A1F6SYH3</accession>
<dbReference type="GO" id="GO:0005886">
    <property type="term" value="C:plasma membrane"/>
    <property type="evidence" value="ECO:0007669"/>
    <property type="project" value="UniProtKB-SubCell"/>
</dbReference>
<sequence length="450" mass="47754">MNSLERRAVGLLASIYALRMAGLFLILPVFALYAQNLTGHTPLLIGIAIGAYGLTQAILQIPFGMLSDHLGRKPVIAAGLLIFAVGRVIAASADSIWMVIAGRAMQGAGAIAAAIMAMVSDLTREEQRTKAMAIVGMTIGASFVLSLILGPVLDGVIGVPGIFWLTGILAVLAIGVTLFLVPTPVRVERDRSRNLREEFARILRDAQLLRLDAGIFVLHLVMTAMFVVLPGVIVQHLGLAAPAHWELYLPVMLAGFAAMLPFLIYANRKRVTRRVLTGAVAVLILAQLVFFFGHTTHVGLIAGLWLFFASFSLLEAMLPSLVSRLAPGESKGAAIGVYSSTQFLGAFAGGALGGYLSGVYGASGVFVLAAAVLGAWLLLILGMHEPRFLVTREIRIQARTPAQAEKIAKRLAAVPGVAEAIVIAEEGIAYLKVDTHALDERALREVSAAV</sequence>
<keyword evidence="2" id="KW-0813">Transport</keyword>
<reference evidence="9 10" key="1">
    <citation type="journal article" date="2016" name="Nat. Commun.">
        <title>Thousands of microbial genomes shed light on interconnected biogeochemical processes in an aquifer system.</title>
        <authorList>
            <person name="Anantharaman K."/>
            <person name="Brown C.T."/>
            <person name="Hug L.A."/>
            <person name="Sharon I."/>
            <person name="Castelle C.J."/>
            <person name="Probst A.J."/>
            <person name="Thomas B.C."/>
            <person name="Singh A."/>
            <person name="Wilkins M.J."/>
            <person name="Karaoz U."/>
            <person name="Brodie E.L."/>
            <person name="Williams K.H."/>
            <person name="Hubbard S.S."/>
            <person name="Banfield J.F."/>
        </authorList>
    </citation>
    <scope>NUCLEOTIDE SEQUENCE [LARGE SCALE GENOMIC DNA]</scope>
</reference>
<dbReference type="Gene3D" id="3.30.70.100">
    <property type="match status" value="1"/>
</dbReference>
<proteinExistence type="predicted"/>
<comment type="subcellular location">
    <subcellularLocation>
        <location evidence="1">Cell membrane</location>
        <topology evidence="1">Multi-pass membrane protein</topology>
    </subcellularLocation>
</comment>
<keyword evidence="6 7" id="KW-0472">Membrane</keyword>
<dbReference type="InterPro" id="IPR054152">
    <property type="entry name" value="YajR_YAM"/>
</dbReference>
<feature type="transmembrane region" description="Helical" evidence="7">
    <location>
        <begin position="300"/>
        <end position="322"/>
    </location>
</feature>
<comment type="caution">
    <text evidence="9">The sequence shown here is derived from an EMBL/GenBank/DDBJ whole genome shotgun (WGS) entry which is preliminary data.</text>
</comment>
<keyword evidence="4 7" id="KW-0812">Transmembrane</keyword>
<keyword evidence="3" id="KW-1003">Cell membrane</keyword>
<dbReference type="CDD" id="cd17472">
    <property type="entry name" value="MFS_YajR_like"/>
    <property type="match status" value="1"/>
</dbReference>
<feature type="domain" description="Major facilitator superfamily (MFS) profile" evidence="8">
    <location>
        <begin position="1"/>
        <end position="387"/>
    </location>
</feature>